<protein>
    <submittedName>
        <fullName evidence="3">Uncharacterized protein</fullName>
    </submittedName>
</protein>
<dbReference type="RefSeq" id="WP_087414844.1">
    <property type="nucleotide sequence ID" value="NZ_NFKL01000008.1"/>
</dbReference>
<dbReference type="Proteomes" id="UP000195326">
    <property type="component" value="Unassembled WGS sequence"/>
</dbReference>
<sequence>MRQITEVTRRDIFALFLYGTDIEDLWSFAHIDYQCYGRLTELDFLKRIYDLKALPSYDSRFDNAEGDIWQHTINNNDYENGWIFEDERFGLLNGEDDVLLKFLCTVFHPAVRVEYGNWKRFLDEINELLRADGYELYPESKISGRDVFGWRKYDPNEISLFIPFSVRHEKEIKSRHLTQSISRSARSQIIALLEKYTSTYRETDETGWQYNISTSECVFRDISQFYQPKSYDTSGKYVETSDMKQFISKTAPFCVFDAIEFYAKYNVDNGFTAQVNALLNLNKIPYKLENGRIESIRDVSIAKQDISAIPEKGLRELLIEAESYYNQGNKQIAVEKLWDAFERLKTYYSPTLNKAQSASKIIDDMSGSNADFRPMYDTEFKTLTNIGNNFRIRHHETTKTDITDNRQYDYFYKRCLALVSVAILYLEGE</sequence>
<dbReference type="AlphaFoldDB" id="A0A1Y4LPW1"/>
<evidence type="ECO:0000313" key="3">
    <source>
        <dbReference type="EMBL" id="OUP58736.1"/>
    </source>
</evidence>
<accession>A0A1Y4LPW1</accession>
<name>A0A1Y4LPW1_9FIRM</name>
<comment type="caution">
    <text evidence="3">The sequence shown here is derived from an EMBL/GenBank/DDBJ whole genome shotgun (WGS) entry which is preliminary data.</text>
</comment>
<feature type="domain" description="HEPN AbiJ-N-terminal" evidence="2">
    <location>
        <begin position="164"/>
        <end position="299"/>
    </location>
</feature>
<organism evidence="3 4">
    <name type="scientific">Butyricicoccus pullicaecorum</name>
    <dbReference type="NCBI Taxonomy" id="501571"/>
    <lineage>
        <taxon>Bacteria</taxon>
        <taxon>Bacillati</taxon>
        <taxon>Bacillota</taxon>
        <taxon>Clostridia</taxon>
        <taxon>Eubacteriales</taxon>
        <taxon>Butyricicoccaceae</taxon>
        <taxon>Butyricicoccus</taxon>
    </lineage>
</organism>
<dbReference type="InterPro" id="IPR049503">
    <property type="entry name" value="AbiJ_NTD4"/>
</dbReference>
<proteinExistence type="predicted"/>
<evidence type="ECO:0000259" key="2">
    <source>
        <dbReference type="Pfam" id="PF18863"/>
    </source>
</evidence>
<dbReference type="InterPro" id="IPR041427">
    <property type="entry name" value="AbiJ-NTD3"/>
</dbReference>
<evidence type="ECO:0000313" key="4">
    <source>
        <dbReference type="Proteomes" id="UP000195326"/>
    </source>
</evidence>
<dbReference type="Pfam" id="PF18863">
    <property type="entry name" value="AbiJ_NTD4"/>
    <property type="match status" value="1"/>
</dbReference>
<feature type="domain" description="AbiJ-NTD3" evidence="1">
    <location>
        <begin position="3"/>
        <end position="156"/>
    </location>
</feature>
<dbReference type="EMBL" id="NFKL01000008">
    <property type="protein sequence ID" value="OUP58736.1"/>
    <property type="molecule type" value="Genomic_DNA"/>
</dbReference>
<evidence type="ECO:0000259" key="1">
    <source>
        <dbReference type="Pfam" id="PF18860"/>
    </source>
</evidence>
<dbReference type="Pfam" id="PF18860">
    <property type="entry name" value="AbiJ_NTD3"/>
    <property type="match status" value="1"/>
</dbReference>
<gene>
    <name evidence="3" type="ORF">B5F15_06925</name>
</gene>
<reference evidence="4" key="1">
    <citation type="submission" date="2017-04" db="EMBL/GenBank/DDBJ databases">
        <title>Function of individual gut microbiota members based on whole genome sequencing of pure cultures obtained from chicken caecum.</title>
        <authorList>
            <person name="Medvecky M."/>
            <person name="Cejkova D."/>
            <person name="Polansky O."/>
            <person name="Karasova D."/>
            <person name="Kubasova T."/>
            <person name="Cizek A."/>
            <person name="Rychlik I."/>
        </authorList>
    </citation>
    <scope>NUCLEOTIDE SEQUENCE [LARGE SCALE GENOMIC DNA]</scope>
    <source>
        <strain evidence="4">An179</strain>
    </source>
</reference>